<keyword evidence="1" id="KW-0805">Transcription regulation</keyword>
<dbReference type="SUPFAM" id="SSF46785">
    <property type="entry name" value="Winged helix' DNA-binding domain"/>
    <property type="match status" value="1"/>
</dbReference>
<dbReference type="Pfam" id="PF01614">
    <property type="entry name" value="IclR_C"/>
    <property type="match status" value="2"/>
</dbReference>
<dbReference type="SMART" id="SM00346">
    <property type="entry name" value="HTH_ICLR"/>
    <property type="match status" value="1"/>
</dbReference>
<dbReference type="FunFam" id="1.10.10.10:FF:000056">
    <property type="entry name" value="IclR family transcriptional regulator"/>
    <property type="match status" value="1"/>
</dbReference>
<evidence type="ECO:0000313" key="6">
    <source>
        <dbReference type="EMBL" id="PNU21231.1"/>
    </source>
</evidence>
<dbReference type="PANTHER" id="PTHR30136">
    <property type="entry name" value="HELIX-TURN-HELIX TRANSCRIPTIONAL REGULATOR, ICLR FAMILY"/>
    <property type="match status" value="1"/>
</dbReference>
<reference evidence="6 7" key="1">
    <citation type="journal article" date="2018" name="Genome Announc.">
        <title>Genome Sequence of Geothermobacter sp. HR-1 Iron Reducer from the Loihi Seamount.</title>
        <authorList>
            <person name="Smith H."/>
            <person name="Abuyen K."/>
            <person name="Tremblay J."/>
            <person name="Savalia P."/>
            <person name="Perez-Rodriguez I."/>
            <person name="Emerson D."/>
            <person name="Tully B."/>
            <person name="Amend J."/>
        </authorList>
    </citation>
    <scope>NUCLEOTIDE SEQUENCE [LARGE SCALE GENOMIC DNA]</scope>
    <source>
        <strain evidence="6 7">HR-1</strain>
    </source>
</reference>
<evidence type="ECO:0000313" key="7">
    <source>
        <dbReference type="Proteomes" id="UP000236340"/>
    </source>
</evidence>
<dbReference type="GO" id="GO:0003700">
    <property type="term" value="F:DNA-binding transcription factor activity"/>
    <property type="evidence" value="ECO:0007669"/>
    <property type="project" value="TreeGrafter"/>
</dbReference>
<feature type="domain" description="HTH iclR-type" evidence="4">
    <location>
        <begin position="11"/>
        <end position="73"/>
    </location>
</feature>
<evidence type="ECO:0000256" key="1">
    <source>
        <dbReference type="ARBA" id="ARBA00023015"/>
    </source>
</evidence>
<evidence type="ECO:0000256" key="3">
    <source>
        <dbReference type="ARBA" id="ARBA00023163"/>
    </source>
</evidence>
<accession>A0A2K2HDC5</accession>
<dbReference type="RefSeq" id="WP_103114264.1">
    <property type="nucleotide sequence ID" value="NZ_PPFX01000004.1"/>
</dbReference>
<name>A0A2K2HDC5_9BACT</name>
<dbReference type="Gene3D" id="1.10.10.10">
    <property type="entry name" value="Winged helix-like DNA-binding domain superfamily/Winged helix DNA-binding domain"/>
    <property type="match status" value="1"/>
</dbReference>
<dbReference type="InterPro" id="IPR029016">
    <property type="entry name" value="GAF-like_dom_sf"/>
</dbReference>
<comment type="caution">
    <text evidence="6">The sequence shown here is derived from an EMBL/GenBank/DDBJ whole genome shotgun (WGS) entry which is preliminary data.</text>
</comment>
<dbReference type="InterPro" id="IPR036390">
    <property type="entry name" value="WH_DNA-bd_sf"/>
</dbReference>
<dbReference type="InterPro" id="IPR050707">
    <property type="entry name" value="HTH_MetabolicPath_Reg"/>
</dbReference>
<dbReference type="Proteomes" id="UP000236340">
    <property type="component" value="Unassembled WGS sequence"/>
</dbReference>
<protein>
    <submittedName>
        <fullName evidence="6">IclR family transcriptional regulator</fullName>
    </submittedName>
</protein>
<keyword evidence="3" id="KW-0804">Transcription</keyword>
<dbReference type="GO" id="GO:0003677">
    <property type="term" value="F:DNA binding"/>
    <property type="evidence" value="ECO:0007669"/>
    <property type="project" value="UniProtKB-KW"/>
</dbReference>
<evidence type="ECO:0000256" key="2">
    <source>
        <dbReference type="ARBA" id="ARBA00023125"/>
    </source>
</evidence>
<evidence type="ECO:0000259" key="5">
    <source>
        <dbReference type="PROSITE" id="PS51078"/>
    </source>
</evidence>
<gene>
    <name evidence="6" type="ORF">C2E25_02720</name>
</gene>
<dbReference type="InterPro" id="IPR005471">
    <property type="entry name" value="Tscrpt_reg_IclR_N"/>
</dbReference>
<organism evidence="6 7">
    <name type="scientific">Geothermobacter hydrogeniphilus</name>
    <dbReference type="NCBI Taxonomy" id="1969733"/>
    <lineage>
        <taxon>Bacteria</taxon>
        <taxon>Pseudomonadati</taxon>
        <taxon>Thermodesulfobacteriota</taxon>
        <taxon>Desulfuromonadia</taxon>
        <taxon>Desulfuromonadales</taxon>
        <taxon>Geothermobacteraceae</taxon>
        <taxon>Geothermobacter</taxon>
    </lineage>
</organism>
<dbReference type="PANTHER" id="PTHR30136:SF24">
    <property type="entry name" value="HTH-TYPE TRANSCRIPTIONAL REPRESSOR ALLR"/>
    <property type="match status" value="1"/>
</dbReference>
<keyword evidence="2" id="KW-0238">DNA-binding</keyword>
<dbReference type="InterPro" id="IPR014757">
    <property type="entry name" value="Tscrpt_reg_IclR_C"/>
</dbReference>
<dbReference type="PROSITE" id="PS51077">
    <property type="entry name" value="HTH_ICLR"/>
    <property type="match status" value="1"/>
</dbReference>
<dbReference type="InterPro" id="IPR036388">
    <property type="entry name" value="WH-like_DNA-bd_sf"/>
</dbReference>
<dbReference type="OrthoDB" id="13103at2"/>
<feature type="domain" description="IclR-ED" evidence="5">
    <location>
        <begin position="74"/>
        <end position="236"/>
    </location>
</feature>
<sequence length="243" mass="27109">MPTRDKESYSIHSVDNALAVLEALCDEPGDVQISRLSEKLGMNKTSVFRLLATFENRGYVEREEQTGRYRLGLSAYEVGQKLISRMTMLRQARPVMERLARECDEAVYLALRRDDELLFLDMVDTPQQVKIISLVGKRYPLSGIAAGSVILAHSPTEQPLSRELAEIHRRGWASGHDVLGEGIACLSVPLFNGEGSVPASLSFLGPDFRLEEQRLRDDFLPPLREAGQTISSKLGFLGNYLNS</sequence>
<dbReference type="EMBL" id="PPFX01000004">
    <property type="protein sequence ID" value="PNU21231.1"/>
    <property type="molecule type" value="Genomic_DNA"/>
</dbReference>
<dbReference type="Gene3D" id="3.30.450.40">
    <property type="match status" value="2"/>
</dbReference>
<dbReference type="AlphaFoldDB" id="A0A2K2HDC5"/>
<dbReference type="PROSITE" id="PS51078">
    <property type="entry name" value="ICLR_ED"/>
    <property type="match status" value="1"/>
</dbReference>
<dbReference type="Pfam" id="PF09339">
    <property type="entry name" value="HTH_IclR"/>
    <property type="match status" value="1"/>
</dbReference>
<dbReference type="GO" id="GO:0045892">
    <property type="term" value="P:negative regulation of DNA-templated transcription"/>
    <property type="evidence" value="ECO:0007669"/>
    <property type="project" value="TreeGrafter"/>
</dbReference>
<dbReference type="SUPFAM" id="SSF55781">
    <property type="entry name" value="GAF domain-like"/>
    <property type="match status" value="1"/>
</dbReference>
<proteinExistence type="predicted"/>
<evidence type="ECO:0000259" key="4">
    <source>
        <dbReference type="PROSITE" id="PS51077"/>
    </source>
</evidence>